<dbReference type="Proteomes" id="UP001055879">
    <property type="component" value="Linkage Group LG04"/>
</dbReference>
<proteinExistence type="predicted"/>
<sequence length="914" mass="102135">MTSSIEWCKLFPKSGESSRLYRFPIKDNNHMIQLDCPKFEEQYRIICEFFSNCELTQTLIAFTNECPLSFIQEWYSSSHYSDAHNRIIGEFDISQVVKCRILITPTVLREVLPLLTTEELQITRFEKRPTSETLLQFIRMLGYNTEITRLSNFRRQHLPPIWNFMFSVLNRTLTCKLGSMDQATPEILSIMYALFFNRNLDMVGIIFYLILTSIEKKNKCLTKDPEQTTQSSKVPSITFPRFLSLIIHATIEKLHILTATEQTKTPFYIMNSFKPTILSEGYPEARRIPHHMLNQVNPQFLALASYLNVAQGLDPVLGTPTHLGHEPHMESKSNSASEGSEDPEVQSSHKSEPEGTLSRETEVQKDDRALEGAVNEGVMGETSSASEEDSSTSSEESKDEYSETSSEDSQREESKSFKDLKKPESSSPTTQKDAPRHIYFRTPTPSPSATTQSNLPDPEVMVIESEGQWLDLQVQGLTCLDRKLNSHIHFQSSESEEEDLVDNRTLIDDSPEHQGLSRSPSRDNIKTTLNEGSSELEDKLATCVVTNVPLSKLLTKSEFQRFCEEVKGFMKEHNFQRIDGSETSALRSENTNLRAEVSTLKTQLLDSSNIIQELEQELFKQKAETSLEVADLKAQIAALQNQASTTIDVQKALQELRDEVVATRSSSLSTEQMASISDLIKTTIQASFPSVSAPSATQQPPPRTAEDLITKSDLAAFKSAIMSRMLTCSSKISTIAQKQVKATLELHHYKSEDQVAEIKTAASEAIESIQKDVLDPKGKGIAEPDSPKYKRKFSGGTCGEAAKKAIFDDSKDSDDDEASESPKGEIKEKSTHTSTPPTKGVQEKEPERNTTSADDNQTLQTFTTPVTLLSSSTSGVPITPIINATPERIGALEEEEDEQLIDFSSSSEDAFSSP</sequence>
<gene>
    <name evidence="1" type="ORF">L6452_14444</name>
</gene>
<comment type="caution">
    <text evidence="1">The sequence shown here is derived from an EMBL/GenBank/DDBJ whole genome shotgun (WGS) entry which is preliminary data.</text>
</comment>
<accession>A0ACB9CKY8</accession>
<evidence type="ECO:0000313" key="2">
    <source>
        <dbReference type="Proteomes" id="UP001055879"/>
    </source>
</evidence>
<dbReference type="EMBL" id="CM042050">
    <property type="protein sequence ID" value="KAI3734962.1"/>
    <property type="molecule type" value="Genomic_DNA"/>
</dbReference>
<reference evidence="1 2" key="2">
    <citation type="journal article" date="2022" name="Mol. Ecol. Resour.">
        <title>The genomes of chicory, endive, great burdock and yacon provide insights into Asteraceae paleo-polyploidization history and plant inulin production.</title>
        <authorList>
            <person name="Fan W."/>
            <person name="Wang S."/>
            <person name="Wang H."/>
            <person name="Wang A."/>
            <person name="Jiang F."/>
            <person name="Liu H."/>
            <person name="Zhao H."/>
            <person name="Xu D."/>
            <person name="Zhang Y."/>
        </authorList>
    </citation>
    <scope>NUCLEOTIDE SEQUENCE [LARGE SCALE GENOMIC DNA]</scope>
    <source>
        <strain evidence="2">cv. Niubang</strain>
    </source>
</reference>
<protein>
    <submittedName>
        <fullName evidence="1">Uncharacterized protein</fullName>
    </submittedName>
</protein>
<name>A0ACB9CKY8_ARCLA</name>
<evidence type="ECO:0000313" key="1">
    <source>
        <dbReference type="EMBL" id="KAI3734962.1"/>
    </source>
</evidence>
<organism evidence="1 2">
    <name type="scientific">Arctium lappa</name>
    <name type="common">Greater burdock</name>
    <name type="synonym">Lappa major</name>
    <dbReference type="NCBI Taxonomy" id="4217"/>
    <lineage>
        <taxon>Eukaryota</taxon>
        <taxon>Viridiplantae</taxon>
        <taxon>Streptophyta</taxon>
        <taxon>Embryophyta</taxon>
        <taxon>Tracheophyta</taxon>
        <taxon>Spermatophyta</taxon>
        <taxon>Magnoliopsida</taxon>
        <taxon>eudicotyledons</taxon>
        <taxon>Gunneridae</taxon>
        <taxon>Pentapetalae</taxon>
        <taxon>asterids</taxon>
        <taxon>campanulids</taxon>
        <taxon>Asterales</taxon>
        <taxon>Asteraceae</taxon>
        <taxon>Carduoideae</taxon>
        <taxon>Cardueae</taxon>
        <taxon>Arctiinae</taxon>
        <taxon>Arctium</taxon>
    </lineage>
</organism>
<keyword evidence="2" id="KW-1185">Reference proteome</keyword>
<reference evidence="2" key="1">
    <citation type="journal article" date="2022" name="Mol. Ecol. Resour.">
        <title>The genomes of chicory, endive, great burdock and yacon provide insights into Asteraceae palaeo-polyploidization history and plant inulin production.</title>
        <authorList>
            <person name="Fan W."/>
            <person name="Wang S."/>
            <person name="Wang H."/>
            <person name="Wang A."/>
            <person name="Jiang F."/>
            <person name="Liu H."/>
            <person name="Zhao H."/>
            <person name="Xu D."/>
            <person name="Zhang Y."/>
        </authorList>
    </citation>
    <scope>NUCLEOTIDE SEQUENCE [LARGE SCALE GENOMIC DNA]</scope>
    <source>
        <strain evidence="2">cv. Niubang</strain>
    </source>
</reference>